<dbReference type="AlphaFoldDB" id="A0A251S736"/>
<gene>
    <name evidence="16" type="ORF">HannXRQ_Chr16g0528221</name>
    <name evidence="15" type="ORF">HanXRQr2_Chr16g0772121</name>
</gene>
<dbReference type="InterPro" id="IPR002016">
    <property type="entry name" value="Haem_peroxidase"/>
</dbReference>
<keyword evidence="4 16" id="KW-0575">Peroxidase</keyword>
<keyword evidence="8" id="KW-0408">Iron</keyword>
<evidence type="ECO:0000256" key="1">
    <source>
        <dbReference type="ARBA" id="ARBA00000189"/>
    </source>
</evidence>
<feature type="active site" description="Proton acceptor" evidence="9">
    <location>
        <position position="11"/>
    </location>
</feature>
<feature type="binding site" evidence="11">
    <location>
        <position position="31"/>
    </location>
    <ligand>
        <name>Ca(2+)</name>
        <dbReference type="ChEBI" id="CHEBI:29108"/>
        <label>1</label>
    </ligand>
</feature>
<evidence type="ECO:0000256" key="8">
    <source>
        <dbReference type="ARBA" id="ARBA00023004"/>
    </source>
</evidence>
<name>A0A251S736_HELAN</name>
<dbReference type="PRINTS" id="PR00458">
    <property type="entry name" value="PEROXIDASE"/>
</dbReference>
<dbReference type="InterPro" id="IPR010255">
    <property type="entry name" value="Haem_peroxidase_sf"/>
</dbReference>
<keyword evidence="11" id="KW-0106">Calcium</keyword>
<keyword evidence="7 15" id="KW-0560">Oxidoreductase</keyword>
<feature type="binding site" evidence="11">
    <location>
        <position position="19"/>
    </location>
    <ligand>
        <name>Ca(2+)</name>
        <dbReference type="ChEBI" id="CHEBI:29108"/>
        <label>1</label>
    </ligand>
</feature>
<evidence type="ECO:0000313" key="17">
    <source>
        <dbReference type="Proteomes" id="UP000215914"/>
    </source>
</evidence>
<evidence type="ECO:0000256" key="13">
    <source>
        <dbReference type="RuleBase" id="RU004241"/>
    </source>
</evidence>
<evidence type="ECO:0000256" key="6">
    <source>
        <dbReference type="ARBA" id="ARBA00022723"/>
    </source>
</evidence>
<evidence type="ECO:0000256" key="10">
    <source>
        <dbReference type="PIRSR" id="PIRSR600823-2"/>
    </source>
</evidence>
<feature type="domain" description="Plant heme peroxidase family profile" evidence="14">
    <location>
        <begin position="1"/>
        <end position="129"/>
    </location>
</feature>
<keyword evidence="6 11" id="KW-0479">Metal-binding</keyword>
<evidence type="ECO:0000256" key="9">
    <source>
        <dbReference type="PIRSR" id="PIRSR600823-1"/>
    </source>
</evidence>
<evidence type="ECO:0000256" key="4">
    <source>
        <dbReference type="ARBA" id="ARBA00022559"/>
    </source>
</evidence>
<protein>
    <recommendedName>
        <fullName evidence="3">peroxidase</fullName>
        <ecNumber evidence="3">1.11.1.7</ecNumber>
    </recommendedName>
</protein>
<dbReference type="GO" id="GO:0046872">
    <property type="term" value="F:metal ion binding"/>
    <property type="evidence" value="ECO:0007669"/>
    <property type="project" value="UniProtKB-KW"/>
</dbReference>
<dbReference type="SUPFAM" id="SSF48113">
    <property type="entry name" value="Heme-dependent peroxidases"/>
    <property type="match status" value="1"/>
</dbReference>
<dbReference type="PANTHER" id="PTHR31388:SF115">
    <property type="entry name" value="PEROXIDASE 5"/>
    <property type="match status" value="1"/>
</dbReference>
<dbReference type="GO" id="GO:0006979">
    <property type="term" value="P:response to oxidative stress"/>
    <property type="evidence" value="ECO:0007669"/>
    <property type="project" value="InterPro"/>
</dbReference>
<feature type="binding site" evidence="11">
    <location>
        <position position="17"/>
    </location>
    <ligand>
        <name>Ca(2+)</name>
        <dbReference type="ChEBI" id="CHEBI:29108"/>
        <label>1</label>
    </ligand>
</feature>
<dbReference type="GO" id="GO:0020037">
    <property type="term" value="F:heme binding"/>
    <property type="evidence" value="ECO:0007669"/>
    <property type="project" value="InterPro"/>
</dbReference>
<dbReference type="EMBL" id="CM007905">
    <property type="protein sequence ID" value="OTF93011.1"/>
    <property type="molecule type" value="Genomic_DNA"/>
</dbReference>
<reference evidence="15" key="3">
    <citation type="submission" date="2020-06" db="EMBL/GenBank/DDBJ databases">
        <title>Helianthus annuus Genome sequencing and assembly Release 2.</title>
        <authorList>
            <person name="Gouzy J."/>
            <person name="Langlade N."/>
            <person name="Munos S."/>
        </authorList>
    </citation>
    <scope>NUCLEOTIDE SEQUENCE</scope>
    <source>
        <tissue evidence="15">Leaves</tissue>
    </source>
</reference>
<dbReference type="PANTHER" id="PTHR31388">
    <property type="entry name" value="PEROXIDASE 72-RELATED"/>
    <property type="match status" value="1"/>
</dbReference>
<evidence type="ECO:0000256" key="3">
    <source>
        <dbReference type="ARBA" id="ARBA00012313"/>
    </source>
</evidence>
<evidence type="ECO:0000313" key="16">
    <source>
        <dbReference type="EMBL" id="OTF93011.1"/>
    </source>
</evidence>
<comment type="similarity">
    <text evidence="13">Belongs to the peroxidase family.</text>
</comment>
<evidence type="ECO:0000313" key="15">
    <source>
        <dbReference type="EMBL" id="KAF5762028.1"/>
    </source>
</evidence>
<feature type="binding site" evidence="11">
    <location>
        <position position="15"/>
    </location>
    <ligand>
        <name>Ca(2+)</name>
        <dbReference type="ChEBI" id="CHEBI:29108"/>
        <label>1</label>
    </ligand>
</feature>
<feature type="binding site" evidence="10">
    <location>
        <position position="104"/>
    </location>
    <ligand>
        <name>substrate</name>
    </ligand>
</feature>
<evidence type="ECO:0000256" key="2">
    <source>
        <dbReference type="ARBA" id="ARBA00001970"/>
    </source>
</evidence>
<dbReference type="InParanoid" id="A0A251S736"/>
<dbReference type="EMBL" id="MNCJ02000331">
    <property type="protein sequence ID" value="KAF5762028.1"/>
    <property type="molecule type" value="Genomic_DNA"/>
</dbReference>
<dbReference type="InterPro" id="IPR000823">
    <property type="entry name" value="Peroxidase_pln"/>
</dbReference>
<dbReference type="Proteomes" id="UP000215914">
    <property type="component" value="Chromosome 16"/>
</dbReference>
<dbReference type="PRINTS" id="PR00461">
    <property type="entry name" value="PLPEROXIDASE"/>
</dbReference>
<reference evidence="16" key="2">
    <citation type="submission" date="2017-02" db="EMBL/GenBank/DDBJ databases">
        <title>Sunflower complete genome.</title>
        <authorList>
            <person name="Langlade N."/>
            <person name="Munos S."/>
        </authorList>
    </citation>
    <scope>NUCLEOTIDE SEQUENCE [LARGE SCALE GENOMIC DNA]</scope>
    <source>
        <tissue evidence="16">Leaves</tissue>
    </source>
</reference>
<reference evidence="15 17" key="1">
    <citation type="journal article" date="2017" name="Nature">
        <title>The sunflower genome provides insights into oil metabolism, flowering and Asterid evolution.</title>
        <authorList>
            <person name="Badouin H."/>
            <person name="Gouzy J."/>
            <person name="Grassa C.J."/>
            <person name="Murat F."/>
            <person name="Staton S.E."/>
            <person name="Cottret L."/>
            <person name="Lelandais-Briere C."/>
            <person name="Owens G.L."/>
            <person name="Carrere S."/>
            <person name="Mayjonade B."/>
            <person name="Legrand L."/>
            <person name="Gill N."/>
            <person name="Kane N.C."/>
            <person name="Bowers J.E."/>
            <person name="Hubner S."/>
            <person name="Bellec A."/>
            <person name="Berard A."/>
            <person name="Berges H."/>
            <person name="Blanchet N."/>
            <person name="Boniface M.C."/>
            <person name="Brunel D."/>
            <person name="Catrice O."/>
            <person name="Chaidir N."/>
            <person name="Claudel C."/>
            <person name="Donnadieu C."/>
            <person name="Faraut T."/>
            <person name="Fievet G."/>
            <person name="Helmstetter N."/>
            <person name="King M."/>
            <person name="Knapp S.J."/>
            <person name="Lai Z."/>
            <person name="Le Paslier M.C."/>
            <person name="Lippi Y."/>
            <person name="Lorenzon L."/>
            <person name="Mandel J.R."/>
            <person name="Marage G."/>
            <person name="Marchand G."/>
            <person name="Marquand E."/>
            <person name="Bret-Mestries E."/>
            <person name="Morien E."/>
            <person name="Nambeesan S."/>
            <person name="Nguyen T."/>
            <person name="Pegot-Espagnet P."/>
            <person name="Pouilly N."/>
            <person name="Raftis F."/>
            <person name="Sallet E."/>
            <person name="Schiex T."/>
            <person name="Thomas J."/>
            <person name="Vandecasteele C."/>
            <person name="Vares D."/>
            <person name="Vear F."/>
            <person name="Vautrin S."/>
            <person name="Crespi M."/>
            <person name="Mangin B."/>
            <person name="Burke J.M."/>
            <person name="Salse J."/>
            <person name="Munos S."/>
            <person name="Vincourt P."/>
            <person name="Rieseberg L.H."/>
            <person name="Langlade N.B."/>
        </authorList>
    </citation>
    <scope>NUCLEOTIDE SEQUENCE [LARGE SCALE GENOMIC DNA]</scope>
    <source>
        <strain evidence="17">cv. SF193</strain>
        <tissue evidence="15">Leaves</tissue>
    </source>
</reference>
<dbReference type="Pfam" id="PF00141">
    <property type="entry name" value="peroxidase"/>
    <property type="match status" value="1"/>
</dbReference>
<evidence type="ECO:0000256" key="7">
    <source>
        <dbReference type="ARBA" id="ARBA00023002"/>
    </source>
</evidence>
<evidence type="ECO:0000256" key="11">
    <source>
        <dbReference type="PIRSR" id="PIRSR600823-3"/>
    </source>
</evidence>
<sequence length="129" mass="13611">MAALIIRLHFHDYFVQGCDASILLSDPATTERTALSNTGVGGYEVIDAAKSAVENICPGIVSCADIPAVAARDTSVAVGGPSWSVRLGRRDSTRANRALADGLPRADLDLPSLVRDFDAKGLNERDMVA</sequence>
<keyword evidence="17" id="KW-1185">Reference proteome</keyword>
<comment type="cofactor">
    <cofactor evidence="11">
        <name>Ca(2+)</name>
        <dbReference type="ChEBI" id="CHEBI:29108"/>
    </cofactor>
    <text evidence="11">Binds 2 calcium ions per subunit.</text>
</comment>
<dbReference type="PROSITE" id="PS50873">
    <property type="entry name" value="PEROXIDASE_4"/>
    <property type="match status" value="1"/>
</dbReference>
<proteinExistence type="inferred from homology"/>
<comment type="cofactor">
    <cofactor evidence="2">
        <name>heme b</name>
        <dbReference type="ChEBI" id="CHEBI:60344"/>
    </cofactor>
</comment>
<dbReference type="Gramene" id="mRNA:HanXRQr2_Chr16g0772121">
    <property type="protein sequence ID" value="mRNA:HanXRQr2_Chr16g0772121"/>
    <property type="gene ID" value="HanXRQr2_Chr16g0772121"/>
</dbReference>
<feature type="binding site" evidence="11">
    <location>
        <position position="21"/>
    </location>
    <ligand>
        <name>Ca(2+)</name>
        <dbReference type="ChEBI" id="CHEBI:29108"/>
        <label>1</label>
    </ligand>
</feature>
<keyword evidence="5" id="KW-0349">Heme</keyword>
<organism evidence="16 17">
    <name type="scientific">Helianthus annuus</name>
    <name type="common">Common sunflower</name>
    <dbReference type="NCBI Taxonomy" id="4232"/>
    <lineage>
        <taxon>Eukaryota</taxon>
        <taxon>Viridiplantae</taxon>
        <taxon>Streptophyta</taxon>
        <taxon>Embryophyta</taxon>
        <taxon>Tracheophyta</taxon>
        <taxon>Spermatophyta</taxon>
        <taxon>Magnoliopsida</taxon>
        <taxon>eudicotyledons</taxon>
        <taxon>Gunneridae</taxon>
        <taxon>Pentapetalae</taxon>
        <taxon>asterids</taxon>
        <taxon>campanulids</taxon>
        <taxon>Asterales</taxon>
        <taxon>Asteraceae</taxon>
        <taxon>Asteroideae</taxon>
        <taxon>Heliantheae alliance</taxon>
        <taxon>Heliantheae</taxon>
        <taxon>Helianthus</taxon>
    </lineage>
</organism>
<feature type="site" description="Transition state stabilizer" evidence="12">
    <location>
        <position position="7"/>
    </location>
</feature>
<accession>A0A251S736</accession>
<dbReference type="Gene3D" id="1.10.520.10">
    <property type="match status" value="1"/>
</dbReference>
<dbReference type="OMA" id="STRYMVA"/>
<evidence type="ECO:0000256" key="5">
    <source>
        <dbReference type="ARBA" id="ARBA00022617"/>
    </source>
</evidence>
<evidence type="ECO:0000259" key="14">
    <source>
        <dbReference type="PROSITE" id="PS50873"/>
    </source>
</evidence>
<evidence type="ECO:0000256" key="12">
    <source>
        <dbReference type="PIRSR" id="PIRSR600823-4"/>
    </source>
</evidence>
<dbReference type="GO" id="GO:0140825">
    <property type="term" value="F:lactoperoxidase activity"/>
    <property type="evidence" value="ECO:0007669"/>
    <property type="project" value="UniProtKB-EC"/>
</dbReference>
<feature type="binding site" evidence="11">
    <location>
        <position position="12"/>
    </location>
    <ligand>
        <name>Ca(2+)</name>
        <dbReference type="ChEBI" id="CHEBI:29108"/>
        <label>1</label>
    </ligand>
</feature>
<comment type="catalytic activity">
    <reaction evidence="1">
        <text>2 a phenolic donor + H2O2 = 2 a phenolic radical donor + 2 H2O</text>
        <dbReference type="Rhea" id="RHEA:56136"/>
        <dbReference type="ChEBI" id="CHEBI:15377"/>
        <dbReference type="ChEBI" id="CHEBI:16240"/>
        <dbReference type="ChEBI" id="CHEBI:139520"/>
        <dbReference type="ChEBI" id="CHEBI:139521"/>
        <dbReference type="EC" id="1.11.1.7"/>
    </reaction>
</comment>
<dbReference type="EC" id="1.11.1.7" evidence="3"/>
<dbReference type="STRING" id="4232.A0A251S736"/>